<dbReference type="Proteomes" id="UP000000366">
    <property type="component" value="Chromosome"/>
</dbReference>
<feature type="domain" description="Bacterial sugar transferase" evidence="2">
    <location>
        <begin position="3"/>
        <end position="196"/>
    </location>
</feature>
<dbReference type="GO" id="GO:0016780">
    <property type="term" value="F:phosphotransferase activity, for other substituted phosphate groups"/>
    <property type="evidence" value="ECO:0007669"/>
    <property type="project" value="TreeGrafter"/>
</dbReference>
<dbReference type="EMBL" id="CP000555">
    <property type="protein sequence ID" value="ABM93570.1"/>
    <property type="molecule type" value="Genomic_DNA"/>
</dbReference>
<keyword evidence="3" id="KW-0808">Transferase</keyword>
<dbReference type="eggNOG" id="COG2148">
    <property type="taxonomic scope" value="Bacteria"/>
</dbReference>
<reference evidence="3 4" key="1">
    <citation type="journal article" date="2007" name="J. Bacteriol.">
        <title>Whole-genome analysis of the methyl tert-butyl ether-degrading beta-proteobacterium Methylibium petroleiphilum PM1.</title>
        <authorList>
            <person name="Kane S.R."/>
            <person name="Chakicherla A.Y."/>
            <person name="Chain P.S.G."/>
            <person name="Schmidt R."/>
            <person name="Shin M.W."/>
            <person name="Legler T.C."/>
            <person name="Scow K.M."/>
            <person name="Larimer F.W."/>
            <person name="Lucas S.M."/>
            <person name="Richardson P.M."/>
            <person name="Hristova K.R."/>
        </authorList>
    </citation>
    <scope>NUCLEOTIDE SEQUENCE [LARGE SCALE GENOMIC DNA]</scope>
    <source>
        <strain evidence="4">ATCC BAA-1232 / LMG 22953 / PM1</strain>
    </source>
</reference>
<evidence type="ECO:0000259" key="2">
    <source>
        <dbReference type="Pfam" id="PF02397"/>
    </source>
</evidence>
<dbReference type="HOGENOM" id="CLU_024920_1_2_4"/>
<accession>A2SDD1</accession>
<evidence type="ECO:0000313" key="4">
    <source>
        <dbReference type="Proteomes" id="UP000000366"/>
    </source>
</evidence>
<dbReference type="InterPro" id="IPR003362">
    <property type="entry name" value="Bact_transf"/>
</dbReference>
<dbReference type="RefSeq" id="WP_011828208.1">
    <property type="nucleotide sequence ID" value="NC_008825.1"/>
</dbReference>
<gene>
    <name evidence="3" type="ordered locus">Mpe_A0608</name>
</gene>
<dbReference type="PANTHER" id="PTHR30576">
    <property type="entry name" value="COLANIC BIOSYNTHESIS UDP-GLUCOSE LIPID CARRIER TRANSFERASE"/>
    <property type="match status" value="1"/>
</dbReference>
<name>A2SDD1_METPP</name>
<proteinExistence type="inferred from homology"/>
<dbReference type="PANTHER" id="PTHR30576:SF20">
    <property type="entry name" value="QUINOVOSAMINEPHOSPHOTRANSFERAE-RELATED"/>
    <property type="match status" value="1"/>
</dbReference>
<dbReference type="STRING" id="420662.Mpe_A0608"/>
<keyword evidence="4" id="KW-1185">Reference proteome</keyword>
<evidence type="ECO:0000256" key="1">
    <source>
        <dbReference type="ARBA" id="ARBA00006464"/>
    </source>
</evidence>
<dbReference type="KEGG" id="mpt:Mpe_A0608"/>
<comment type="similarity">
    <text evidence="1">Belongs to the bacterial sugar transferase family.</text>
</comment>
<protein>
    <submittedName>
        <fullName evidence="3">Putative sugar transferase</fullName>
    </submittedName>
</protein>
<dbReference type="AlphaFoldDB" id="A2SDD1"/>
<sequence>MAKRLVDLVFAVGGLLLLSPLLLLTALAIRLDSPGPVFFRQERVGRHGRPFRIHKFRTMVADAPLLGPALTVGDDARITRVGRWLRERRLDELPQLIDVLRGDMSVVGPRPELPRYVAQYPSALRERVLAVRPGITDPASLAHLDESALLARAADPEREYVEVVLPRKLQLAADYADRASTATDLGVLWRSVKLLLGSGKR</sequence>
<organism evidence="3 4">
    <name type="scientific">Methylibium petroleiphilum (strain ATCC BAA-1232 / LMG 22953 / PM1)</name>
    <dbReference type="NCBI Taxonomy" id="420662"/>
    <lineage>
        <taxon>Bacteria</taxon>
        <taxon>Pseudomonadati</taxon>
        <taxon>Pseudomonadota</taxon>
        <taxon>Betaproteobacteria</taxon>
        <taxon>Burkholderiales</taxon>
        <taxon>Sphaerotilaceae</taxon>
        <taxon>Methylibium</taxon>
    </lineage>
</organism>
<evidence type="ECO:0000313" key="3">
    <source>
        <dbReference type="EMBL" id="ABM93570.1"/>
    </source>
</evidence>
<dbReference type="Pfam" id="PF02397">
    <property type="entry name" value="Bac_transf"/>
    <property type="match status" value="1"/>
</dbReference>